<feature type="transmembrane region" description="Helical" evidence="1">
    <location>
        <begin position="5"/>
        <end position="22"/>
    </location>
</feature>
<keyword evidence="1" id="KW-0812">Transmembrane</keyword>
<dbReference type="EMBL" id="CP032819">
    <property type="protein sequence ID" value="AZS30258.1"/>
    <property type="molecule type" value="Genomic_DNA"/>
</dbReference>
<evidence type="ECO:0000313" key="3">
    <source>
        <dbReference type="Proteomes" id="UP000270673"/>
    </source>
</evidence>
<gene>
    <name evidence="2" type="ORF">D8S85_12360</name>
</gene>
<evidence type="ECO:0000313" key="2">
    <source>
        <dbReference type="EMBL" id="AZS30258.1"/>
    </source>
</evidence>
<reference evidence="2 3" key="1">
    <citation type="submission" date="2018-10" db="EMBL/GenBank/DDBJ databases">
        <title>Butyricimonas faecalis sp. nov., isolated from human faeces and emended description of the genus Butyricimonas.</title>
        <authorList>
            <person name="Le Roy T."/>
            <person name="Van der Smissen P."/>
            <person name="Paquot A."/>
            <person name="Delzenne N."/>
            <person name="Muccioli G."/>
            <person name="Collet J.-F."/>
            <person name="Cani P.D."/>
        </authorList>
    </citation>
    <scope>NUCLEOTIDE SEQUENCE [LARGE SCALE GENOMIC DNA]</scope>
    <source>
        <strain evidence="2 3">H184</strain>
    </source>
</reference>
<sequence>MKKIICITTICIVIIGICYIFLRHDPTENVVKYYNTKEMTYEYSAKDAVSNLIMRFDGKMECDIHVTLTSREDEKLIQHFLIKKQKLNNYTIRTDWYYSNVQIALKSECQDNEVKLKITSY</sequence>
<accession>A0A3S9VUQ5</accession>
<dbReference type="RefSeq" id="WP_106480916.1">
    <property type="nucleotide sequence ID" value="NZ_CP032819.1"/>
</dbReference>
<proteinExistence type="predicted"/>
<protein>
    <recommendedName>
        <fullName evidence="4">DUF3244 domain-containing protein</fullName>
    </recommendedName>
</protein>
<dbReference type="Proteomes" id="UP000270673">
    <property type="component" value="Chromosome"/>
</dbReference>
<keyword evidence="3" id="KW-1185">Reference proteome</keyword>
<keyword evidence="1" id="KW-1133">Transmembrane helix</keyword>
<dbReference type="KEGG" id="buy:D8S85_12360"/>
<organism evidence="2 3">
    <name type="scientific">Butyricimonas faecalis</name>
    <dbReference type="NCBI Taxonomy" id="2093856"/>
    <lineage>
        <taxon>Bacteria</taxon>
        <taxon>Pseudomonadati</taxon>
        <taxon>Bacteroidota</taxon>
        <taxon>Bacteroidia</taxon>
        <taxon>Bacteroidales</taxon>
        <taxon>Odoribacteraceae</taxon>
        <taxon>Butyricimonas</taxon>
    </lineage>
</organism>
<evidence type="ECO:0000256" key="1">
    <source>
        <dbReference type="SAM" id="Phobius"/>
    </source>
</evidence>
<evidence type="ECO:0008006" key="4">
    <source>
        <dbReference type="Google" id="ProtNLM"/>
    </source>
</evidence>
<dbReference type="AlphaFoldDB" id="A0A3S9VUQ5"/>
<keyword evidence="1" id="KW-0472">Membrane</keyword>
<name>A0A3S9VUQ5_9BACT</name>